<keyword evidence="2" id="KW-1185">Reference proteome</keyword>
<dbReference type="Pfam" id="PF04134">
    <property type="entry name" value="DCC1-like"/>
    <property type="match status" value="1"/>
</dbReference>
<dbReference type="OrthoDB" id="9801773at2"/>
<gene>
    <name evidence="1" type="ORF">SAMN04488138_105132</name>
</gene>
<dbReference type="EMBL" id="FORY01000005">
    <property type="protein sequence ID" value="SFJ46439.1"/>
    <property type="molecule type" value="Genomic_DNA"/>
</dbReference>
<organism evidence="1 2">
    <name type="scientific">Celeribacter halophilus</name>
    <dbReference type="NCBI Taxonomy" id="576117"/>
    <lineage>
        <taxon>Bacteria</taxon>
        <taxon>Pseudomonadati</taxon>
        <taxon>Pseudomonadota</taxon>
        <taxon>Alphaproteobacteria</taxon>
        <taxon>Rhodobacterales</taxon>
        <taxon>Roseobacteraceae</taxon>
        <taxon>Celeribacter</taxon>
    </lineage>
</organism>
<dbReference type="RefSeq" id="WP_066599537.1">
    <property type="nucleotide sequence ID" value="NZ_FORY01000005.1"/>
</dbReference>
<dbReference type="Proteomes" id="UP000183299">
    <property type="component" value="Unassembled WGS sequence"/>
</dbReference>
<dbReference type="GeneID" id="98664796"/>
<evidence type="ECO:0000313" key="2">
    <source>
        <dbReference type="Proteomes" id="UP000183299"/>
    </source>
</evidence>
<accession>A0A1I3RL07</accession>
<name>A0A1I3RL07_9RHOB</name>
<reference evidence="1 2" key="1">
    <citation type="submission" date="2016-10" db="EMBL/GenBank/DDBJ databases">
        <authorList>
            <person name="de Groot N.N."/>
        </authorList>
    </citation>
    <scope>NUCLEOTIDE SEQUENCE [LARGE SCALE GENOMIC DNA]</scope>
    <source>
        <strain evidence="1 2">CGMCC 1.8891</strain>
    </source>
</reference>
<sequence length="129" mass="14972">MNDANPEPNTKVLYNDQCPVCSYEITHYKGYSERCDLPIRFDDLNTEAAHWGMDADVAAQRLYVEKDGQLLSGMPAFRALWTEMPRYRLLARVTGWPLVRPLSELAYDRVLAPLIYRWHKRRQARGVSA</sequence>
<dbReference type="GO" id="GO:0015035">
    <property type="term" value="F:protein-disulfide reductase activity"/>
    <property type="evidence" value="ECO:0007669"/>
    <property type="project" value="InterPro"/>
</dbReference>
<evidence type="ECO:0000313" key="1">
    <source>
        <dbReference type="EMBL" id="SFJ46439.1"/>
    </source>
</evidence>
<dbReference type="InterPro" id="IPR007263">
    <property type="entry name" value="DCC1-like"/>
</dbReference>
<proteinExistence type="predicted"/>
<dbReference type="STRING" id="576117.SAMN04488138_105132"/>
<protein>
    <submittedName>
        <fullName evidence="1">Predicted thiol-disulfide oxidoreductase YuxK, DCC family</fullName>
    </submittedName>
</protein>
<dbReference type="AlphaFoldDB" id="A0A1I3RL07"/>